<name>A0A2S5CGF6_9GAMM</name>
<protein>
    <recommendedName>
        <fullName evidence="7">Terminase</fullName>
    </recommendedName>
</protein>
<dbReference type="Gene3D" id="3.40.50.300">
    <property type="entry name" value="P-loop containing nucleotide triphosphate hydrolases"/>
    <property type="match status" value="1"/>
</dbReference>
<dbReference type="InterPro" id="IPR010332">
    <property type="entry name" value="ATPase_terminase-su_N"/>
</dbReference>
<evidence type="ECO:0000259" key="3">
    <source>
        <dbReference type="Pfam" id="PF06056"/>
    </source>
</evidence>
<feature type="domain" description="Terminase ATPase subunit N-terminal" evidence="3">
    <location>
        <begin position="14"/>
        <end position="70"/>
    </location>
</feature>
<keyword evidence="1" id="KW-1188">Viral release from host cell</keyword>
<reference evidence="5 6" key="1">
    <citation type="submission" date="2017-11" db="EMBL/GenBank/DDBJ databases">
        <title>Draft Genome Sequence of Methylobacter psychrotolerans Sph1T, an Obligate Methanotroph from Low-Temperature Environments.</title>
        <authorList>
            <person name="Oshkin I.Y."/>
            <person name="Miroshnikov K."/>
            <person name="Belova S.E."/>
            <person name="Korzhenkov A."/>
            <person name="Toshchakov S.V."/>
            <person name="Dedysh S.N."/>
        </authorList>
    </citation>
    <scope>NUCLEOTIDE SEQUENCE [LARGE SCALE GENOMIC DNA]</scope>
    <source>
        <strain evidence="5 6">Sph1</strain>
    </source>
</reference>
<dbReference type="EMBL" id="PGFZ01000020">
    <property type="protein sequence ID" value="POZ49891.1"/>
    <property type="molecule type" value="Genomic_DNA"/>
</dbReference>
<organism evidence="5 6">
    <name type="scientific">Methylovulum psychrotolerans</name>
    <dbReference type="NCBI Taxonomy" id="1704499"/>
    <lineage>
        <taxon>Bacteria</taxon>
        <taxon>Pseudomonadati</taxon>
        <taxon>Pseudomonadota</taxon>
        <taxon>Gammaproteobacteria</taxon>
        <taxon>Methylococcales</taxon>
        <taxon>Methylococcaceae</taxon>
        <taxon>Methylovulum</taxon>
    </lineage>
</organism>
<dbReference type="Pfam" id="PF03237">
    <property type="entry name" value="Terminase_6N"/>
    <property type="match status" value="1"/>
</dbReference>
<dbReference type="RefSeq" id="WP_103975755.1">
    <property type="nucleotide sequence ID" value="NZ_PGFZ01000020.1"/>
</dbReference>
<comment type="caution">
    <text evidence="5">The sequence shown here is derived from an EMBL/GenBank/DDBJ whole genome shotgun (WGS) entry which is preliminary data.</text>
</comment>
<dbReference type="InterPro" id="IPR027417">
    <property type="entry name" value="P-loop_NTPase"/>
</dbReference>
<evidence type="ECO:0000256" key="1">
    <source>
        <dbReference type="ARBA" id="ARBA00022612"/>
    </source>
</evidence>
<dbReference type="Proteomes" id="UP000237423">
    <property type="component" value="Unassembled WGS sequence"/>
</dbReference>
<dbReference type="InterPro" id="IPR035421">
    <property type="entry name" value="Terminase_6C"/>
</dbReference>
<dbReference type="AlphaFoldDB" id="A0A2S5CGF6"/>
<sequence length="616" mass="69724">MTSKADKSFRYSPEVRQCCRAMFIRGATVDDIALNFNIPPRTVYSWRKSEKWDAFCPEGTVEEVLARRISVLTAIEDKTKNQQEEWQRAVKAFGALKIDLAKAEETKARALWIKNNGIPTATAQAATEGDNQEAPRPKGKRKEKEKKVKNDISEITPEMLAEVRAKLFTCQYTAAWHAAKENPLTRRIRFILKSRQIGATFYFAWEALEDAILTGDNQIFLSASRSQAEVFKGYMIAFAKIYLELDLKGTDVITLSNGANLRFLSTNATTAQSYTGHLYIDEVFWIPKFEKVNHVAGAIATHKHWRKTYFSTPSAKSHQAYPMWSGEIYNNKLPEKKRAAFDVTWQNLKDGQMFPDGIWRHIVTAQDAVDQGFDRIDIDMLKLESSSQDAFDNLYMCKFIDDSQSVFNLQTLLDCVLEAMEWKDYNPNAARPYANNPVAIGYDTGVSLKGDAAQRALLGIPIKPKDPFRLLGLRKLQGQNFEFQANRIKEDVENYNVQYIALDLNGLGIGVHEHVQRFYPAVTPLNYSPDNKNRLVMKMLDLINTKRFLMLQRDQDVISSFMLIKKTISNGSGAIIYKTERNAAGGHGDSAWAIINGVSYEPLVGSHKHGTVVIQA</sequence>
<evidence type="ECO:0008006" key="7">
    <source>
        <dbReference type="Google" id="ProtNLM"/>
    </source>
</evidence>
<accession>A0A2S5CGF6</accession>
<feature type="region of interest" description="Disordered" evidence="2">
    <location>
        <begin position="122"/>
        <end position="149"/>
    </location>
</feature>
<dbReference type="InterPro" id="IPR009057">
    <property type="entry name" value="Homeodomain-like_sf"/>
</dbReference>
<proteinExistence type="predicted"/>
<dbReference type="Pfam" id="PF06056">
    <property type="entry name" value="Terminase_5"/>
    <property type="match status" value="1"/>
</dbReference>
<dbReference type="Gene3D" id="3.30.420.240">
    <property type="match status" value="1"/>
</dbReference>
<evidence type="ECO:0000259" key="4">
    <source>
        <dbReference type="Pfam" id="PF17289"/>
    </source>
</evidence>
<feature type="domain" description="Terminase large subunit gp17-like C-terminal" evidence="4">
    <location>
        <begin position="440"/>
        <end position="597"/>
    </location>
</feature>
<evidence type="ECO:0000313" key="6">
    <source>
        <dbReference type="Proteomes" id="UP000237423"/>
    </source>
</evidence>
<evidence type="ECO:0000256" key="2">
    <source>
        <dbReference type="SAM" id="MobiDB-lite"/>
    </source>
</evidence>
<dbReference type="Pfam" id="PF17289">
    <property type="entry name" value="Terminase_6C"/>
    <property type="match status" value="1"/>
</dbReference>
<gene>
    <name evidence="5" type="ORF">AADEFJLK_04337</name>
</gene>
<dbReference type="SUPFAM" id="SSF46689">
    <property type="entry name" value="Homeodomain-like"/>
    <property type="match status" value="1"/>
</dbReference>
<evidence type="ECO:0000313" key="5">
    <source>
        <dbReference type="EMBL" id="POZ49891.1"/>
    </source>
</evidence>